<dbReference type="NCBIfam" id="TIGR03160">
    <property type="entry name" value="cobT_DBIPRT"/>
    <property type="match status" value="1"/>
</dbReference>
<evidence type="ECO:0000256" key="10">
    <source>
        <dbReference type="NCBIfam" id="TIGR03160"/>
    </source>
</evidence>
<name>A0AAU7PRT5_9FIRM</name>
<organism evidence="11">
    <name type="scientific">Lacrimispora sp. BS-2</name>
    <dbReference type="NCBI Taxonomy" id="3151850"/>
    <lineage>
        <taxon>Bacteria</taxon>
        <taxon>Bacillati</taxon>
        <taxon>Bacillota</taxon>
        <taxon>Clostridia</taxon>
        <taxon>Lachnospirales</taxon>
        <taxon>Lachnospiraceae</taxon>
        <taxon>Lacrimispora</taxon>
    </lineage>
</organism>
<keyword evidence="6" id="KW-0169">Cobalamin biosynthesis</keyword>
<comment type="similarity">
    <text evidence="3">Belongs to the CobT family.</text>
</comment>
<dbReference type="NCBIfam" id="NF000996">
    <property type="entry name" value="PRK00105.1"/>
    <property type="match status" value="1"/>
</dbReference>
<dbReference type="Gene3D" id="3.40.50.10210">
    <property type="match status" value="1"/>
</dbReference>
<evidence type="ECO:0000313" key="11">
    <source>
        <dbReference type="EMBL" id="XBS55115.1"/>
    </source>
</evidence>
<dbReference type="PANTHER" id="PTHR43463:SF1">
    <property type="entry name" value="NICOTINATE-NUCLEOTIDE--DIMETHYLBENZIMIDAZOLE PHOSPHORIBOSYLTRANSFERASE"/>
    <property type="match status" value="1"/>
</dbReference>
<dbReference type="EC" id="2.4.2.21" evidence="4 10"/>
<evidence type="ECO:0000256" key="8">
    <source>
        <dbReference type="ARBA" id="ARBA00022679"/>
    </source>
</evidence>
<accession>A0AAU7PRT5</accession>
<gene>
    <name evidence="11" type="primary">cobT</name>
    <name evidence="11" type="ORF">ABFV83_04755</name>
</gene>
<evidence type="ECO:0000256" key="9">
    <source>
        <dbReference type="ARBA" id="ARBA00047340"/>
    </source>
</evidence>
<evidence type="ECO:0000256" key="7">
    <source>
        <dbReference type="ARBA" id="ARBA00022676"/>
    </source>
</evidence>
<dbReference type="InterPro" id="IPR017846">
    <property type="entry name" value="Nict_dMeBzImd_PRibTrfase_bact"/>
</dbReference>
<evidence type="ECO:0000256" key="6">
    <source>
        <dbReference type="ARBA" id="ARBA00022573"/>
    </source>
</evidence>
<dbReference type="Gene3D" id="1.10.1610.10">
    <property type="match status" value="1"/>
</dbReference>
<dbReference type="AlphaFoldDB" id="A0AAU7PRT5"/>
<proteinExistence type="inferred from homology"/>
<dbReference type="PANTHER" id="PTHR43463">
    <property type="entry name" value="NICOTINATE-NUCLEOTIDE--DIMETHYLBENZIMIDAZOLE PHOSPHORIBOSYLTRANSFERASE"/>
    <property type="match status" value="1"/>
</dbReference>
<dbReference type="EMBL" id="CP157940">
    <property type="protein sequence ID" value="XBS55115.1"/>
    <property type="molecule type" value="Genomic_DNA"/>
</dbReference>
<dbReference type="GO" id="GO:0009236">
    <property type="term" value="P:cobalamin biosynthetic process"/>
    <property type="evidence" value="ECO:0007669"/>
    <property type="project" value="UniProtKB-UniRule"/>
</dbReference>
<dbReference type="InterPro" id="IPR023195">
    <property type="entry name" value="Nict_dMeBzImd_PRibTrfase_N"/>
</dbReference>
<evidence type="ECO:0000256" key="5">
    <source>
        <dbReference type="ARBA" id="ARBA00015486"/>
    </source>
</evidence>
<dbReference type="SUPFAM" id="SSF52733">
    <property type="entry name" value="Nicotinate mononucleotide:5,6-dimethylbenzimidazole phosphoribosyltransferase (CobT)"/>
    <property type="match status" value="1"/>
</dbReference>
<dbReference type="FunFam" id="3.40.50.10210:FF:000001">
    <property type="entry name" value="Nicotinate-nucleotide--dimethylbenzimidazole phosphoribosyltransferase"/>
    <property type="match status" value="1"/>
</dbReference>
<evidence type="ECO:0000256" key="4">
    <source>
        <dbReference type="ARBA" id="ARBA00011991"/>
    </source>
</evidence>
<comment type="function">
    <text evidence="1">Catalyzes the synthesis of alpha-ribazole-5'-phosphate from nicotinate mononucleotide (NAMN) and 5,6-dimethylbenzimidazole (DMB).</text>
</comment>
<dbReference type="InterPro" id="IPR003200">
    <property type="entry name" value="Nict_dMeBzImd_PRibTrfase"/>
</dbReference>
<keyword evidence="8 11" id="KW-0808">Transferase</keyword>
<dbReference type="Pfam" id="PF02277">
    <property type="entry name" value="DBI_PRT"/>
    <property type="match status" value="1"/>
</dbReference>
<comment type="catalytic activity">
    <reaction evidence="9">
        <text>5,6-dimethylbenzimidazole + nicotinate beta-D-ribonucleotide = alpha-ribazole 5'-phosphate + nicotinate + H(+)</text>
        <dbReference type="Rhea" id="RHEA:11196"/>
        <dbReference type="ChEBI" id="CHEBI:15378"/>
        <dbReference type="ChEBI" id="CHEBI:15890"/>
        <dbReference type="ChEBI" id="CHEBI:32544"/>
        <dbReference type="ChEBI" id="CHEBI:57502"/>
        <dbReference type="ChEBI" id="CHEBI:57918"/>
        <dbReference type="EC" id="2.4.2.21"/>
    </reaction>
</comment>
<sequence>MNEELSTYLSQIRPLSASSMEIARKRWSQVAKPLNSLGVLEDDIIKMAGIRETSKVDMEKRALVILCADNGIVEEGVTQTGREVTALVAENMTNGNSSVCIMADRAEVDVFPVDIGVARDLNSGFRHPLLCRKIAYGTKNFRNEPAMKREEAVRAIETGIKLVEELAEKGYQLIATGEMGIGNTTTSSAVASLLLKKAPEALTGRGAGLNDEGLKRKLGVIKEAVEQYGPVCRDTVDILASAGGFDLAGLTGVFLGGAIYRIPILVDGFISAVAALSADRIYPGCRNFMLASHVSAEPAGRLLLDELGLEPFIQAGMCLGEGTGAVAAIPLLHMAVGVYNSMSSFEDIQIEAYKPMGGVS</sequence>
<evidence type="ECO:0000256" key="3">
    <source>
        <dbReference type="ARBA" id="ARBA00007110"/>
    </source>
</evidence>
<keyword evidence="7 11" id="KW-0328">Glycosyltransferase</keyword>
<dbReference type="GO" id="GO:0008939">
    <property type="term" value="F:nicotinate-nucleotide-dimethylbenzimidazole phosphoribosyltransferase activity"/>
    <property type="evidence" value="ECO:0007669"/>
    <property type="project" value="UniProtKB-UniRule"/>
</dbReference>
<protein>
    <recommendedName>
        <fullName evidence="5 10">Nicotinate-nucleotide--dimethylbenzimidazole phosphoribosyltransferase</fullName>
        <ecNumber evidence="4 10">2.4.2.21</ecNumber>
    </recommendedName>
</protein>
<comment type="pathway">
    <text evidence="2">Nucleoside biosynthesis; alpha-ribazole biosynthesis; alpha-ribazole from 5,6-dimethylbenzimidazole: step 1/2.</text>
</comment>
<reference evidence="11" key="1">
    <citation type="submission" date="2024-06" db="EMBL/GenBank/DDBJ databases">
        <title>Lacrimispora cavernae sp. nov., a novel anaerobe isolated from bat guano pile inside a cave.</title>
        <authorList>
            <person name="Miller S.L."/>
            <person name="Lu N."/>
            <person name="King J."/>
            <person name="Sankaranarayanan K."/>
            <person name="Lawson P.A."/>
        </authorList>
    </citation>
    <scope>NUCLEOTIDE SEQUENCE</scope>
    <source>
        <strain evidence="11">BS-2</strain>
    </source>
</reference>
<evidence type="ECO:0000256" key="2">
    <source>
        <dbReference type="ARBA" id="ARBA00005049"/>
    </source>
</evidence>
<dbReference type="CDD" id="cd02439">
    <property type="entry name" value="DMB-PRT_CobT"/>
    <property type="match status" value="1"/>
</dbReference>
<dbReference type="RefSeq" id="WP_349947799.1">
    <property type="nucleotide sequence ID" value="NZ_CP157940.1"/>
</dbReference>
<evidence type="ECO:0000256" key="1">
    <source>
        <dbReference type="ARBA" id="ARBA00002197"/>
    </source>
</evidence>
<dbReference type="InterPro" id="IPR036087">
    <property type="entry name" value="Nict_dMeBzImd_PRibTrfase_sf"/>
</dbReference>